<dbReference type="GO" id="GO:0006508">
    <property type="term" value="P:proteolysis"/>
    <property type="evidence" value="ECO:0007669"/>
    <property type="project" value="InterPro"/>
</dbReference>
<dbReference type="Gene3D" id="3.40.630.10">
    <property type="entry name" value="Zn peptidases"/>
    <property type="match status" value="1"/>
</dbReference>
<sequence length="332" mass="37588">MKRDYLLLALLLVGNITFAQSPIERALNTINRSSAEATINFLASDELQGREAGFHGSRVTSEYIVSLLQWMGVSPLADSYFQPFDAYRKERQKKGRLEVHPDSIAKLKQEVHQKLSMRNVLGMIPGKNTKEYVIVGAHFDHLGIDPVLDGDQIYNGADDNASGVSAVLQIARAFLASGQQPERNVIFAFWDGEEKGLLGSKYFVQTCPFLSQIKGYLNFDMIGRNNKPQQPKQVVYFYTAAHPVFGDWLKEDIRKYGLQLEPDYRAWKNPIGGSDNGSFAKVGIPIIWYHTDGHPDYHQPSDHADRLNWDKVVEITKASFLNMWKMANEKSF</sequence>
<dbReference type="SUPFAM" id="SSF53187">
    <property type="entry name" value="Zn-dependent exopeptidases"/>
    <property type="match status" value="1"/>
</dbReference>
<dbReference type="PANTHER" id="PTHR12147">
    <property type="entry name" value="METALLOPEPTIDASE M28 FAMILY MEMBER"/>
    <property type="match status" value="1"/>
</dbReference>
<keyword evidence="2" id="KW-0378">Hydrolase</keyword>
<dbReference type="RefSeq" id="WP_004307946.1">
    <property type="nucleotide sequence ID" value="NZ_CP081917.1"/>
</dbReference>
<protein>
    <submittedName>
        <fullName evidence="2">M20/M25/M40 family metallo-hydrolase</fullName>
    </submittedName>
</protein>
<organism evidence="2 3">
    <name type="scientific">Bacteroides ovatus</name>
    <dbReference type="NCBI Taxonomy" id="28116"/>
    <lineage>
        <taxon>Bacteria</taxon>
        <taxon>Pseudomonadati</taxon>
        <taxon>Bacteroidota</taxon>
        <taxon>Bacteroidia</taxon>
        <taxon>Bacteroidales</taxon>
        <taxon>Bacteroidaceae</taxon>
        <taxon>Bacteroides</taxon>
    </lineage>
</organism>
<dbReference type="Pfam" id="PF04389">
    <property type="entry name" value="Peptidase_M28"/>
    <property type="match status" value="1"/>
</dbReference>
<gene>
    <name evidence="2" type="ORF">F3B98_05755</name>
</gene>
<dbReference type="PANTHER" id="PTHR12147:SF26">
    <property type="entry name" value="PEPTIDASE M28 DOMAIN-CONTAINING PROTEIN"/>
    <property type="match status" value="1"/>
</dbReference>
<dbReference type="InterPro" id="IPR007484">
    <property type="entry name" value="Peptidase_M28"/>
</dbReference>
<dbReference type="EMBL" id="VWFO01000005">
    <property type="protein sequence ID" value="KAA4665746.1"/>
    <property type="molecule type" value="Genomic_DNA"/>
</dbReference>
<dbReference type="FunFam" id="3.40.630.10:FF:000160">
    <property type="entry name" value="Predicted aminopeptidases"/>
    <property type="match status" value="1"/>
</dbReference>
<evidence type="ECO:0000313" key="2">
    <source>
        <dbReference type="EMBL" id="KAA4665746.1"/>
    </source>
</evidence>
<reference evidence="2 3" key="1">
    <citation type="journal article" date="2019" name="Nat. Med.">
        <title>A library of human gut bacterial isolates paired with longitudinal multiomics data enables mechanistic microbiome research.</title>
        <authorList>
            <person name="Poyet M."/>
            <person name="Groussin M."/>
            <person name="Gibbons S.M."/>
            <person name="Avila-Pacheco J."/>
            <person name="Jiang X."/>
            <person name="Kearney S.M."/>
            <person name="Perrotta A.R."/>
            <person name="Berdy B."/>
            <person name="Zhao S."/>
            <person name="Lieberman T.D."/>
            <person name="Swanson P.K."/>
            <person name="Smith M."/>
            <person name="Roesemann S."/>
            <person name="Alexander J.E."/>
            <person name="Rich S.A."/>
            <person name="Livny J."/>
            <person name="Vlamakis H."/>
            <person name="Clish C."/>
            <person name="Bullock K."/>
            <person name="Deik A."/>
            <person name="Scott J."/>
            <person name="Pierce K.A."/>
            <person name="Xavier R.J."/>
            <person name="Alm E.J."/>
        </authorList>
    </citation>
    <scope>NUCLEOTIDE SEQUENCE [LARGE SCALE GENOMIC DNA]</scope>
    <source>
        <strain evidence="2 3">BIOML-A14</strain>
    </source>
</reference>
<dbReference type="Proteomes" id="UP000435985">
    <property type="component" value="Unassembled WGS sequence"/>
</dbReference>
<dbReference type="InterPro" id="IPR045175">
    <property type="entry name" value="M28_fam"/>
</dbReference>
<evidence type="ECO:0000313" key="3">
    <source>
        <dbReference type="Proteomes" id="UP000435985"/>
    </source>
</evidence>
<comment type="caution">
    <text evidence="2">The sequence shown here is derived from an EMBL/GenBank/DDBJ whole genome shotgun (WGS) entry which is preliminary data.</text>
</comment>
<evidence type="ECO:0000259" key="1">
    <source>
        <dbReference type="Pfam" id="PF04389"/>
    </source>
</evidence>
<dbReference type="GO" id="GO:0008235">
    <property type="term" value="F:metalloexopeptidase activity"/>
    <property type="evidence" value="ECO:0007669"/>
    <property type="project" value="InterPro"/>
</dbReference>
<feature type="domain" description="Peptidase M28" evidence="1">
    <location>
        <begin position="119"/>
        <end position="317"/>
    </location>
</feature>
<proteinExistence type="predicted"/>
<name>A0A5N4EZY8_BACOV</name>
<dbReference type="AlphaFoldDB" id="A0A5N4EZY8"/>
<accession>A0A5N4EZY8</accession>